<sequence length="107" mass="11906">MYPEDGLAALNARARAAAESVPGITLRPPEPRFWGHSTLAYALDDFDDRRLNRELRALRPDRVTLTIDRIALVNEYQDSVAGYYTWDVVEEFRLGSAGTSAGYTTAA</sequence>
<dbReference type="Proteomes" id="UP000594205">
    <property type="component" value="Chromosome"/>
</dbReference>
<evidence type="ECO:0000313" key="2">
    <source>
        <dbReference type="Proteomes" id="UP000594205"/>
    </source>
</evidence>
<gene>
    <name evidence="1" type="ORF">IM697_22720</name>
</gene>
<accession>A0A7M2SX14</accession>
<dbReference type="KEGG" id="sfeu:IM697_22720"/>
<dbReference type="Gene3D" id="3.90.1140.10">
    <property type="entry name" value="Cyclic phosphodiesterase"/>
    <property type="match status" value="1"/>
</dbReference>
<protein>
    <submittedName>
        <fullName evidence="1">Uncharacterized protein</fullName>
    </submittedName>
</protein>
<proteinExistence type="predicted"/>
<dbReference type="AlphaFoldDB" id="A0A7M2SX14"/>
<keyword evidence="2" id="KW-1185">Reference proteome</keyword>
<reference evidence="1 2" key="1">
    <citation type="submission" date="2020-10" db="EMBL/GenBank/DDBJ databases">
        <title>Streptomyces ferrugineus complate genome analysis.</title>
        <authorList>
            <person name="Anwar N."/>
        </authorList>
    </citation>
    <scope>NUCLEOTIDE SEQUENCE [LARGE SCALE GENOMIC DNA]</scope>
    <source>
        <strain evidence="1 2">CCTCC AA2014009</strain>
    </source>
</reference>
<evidence type="ECO:0000313" key="1">
    <source>
        <dbReference type="EMBL" id="QOV40937.1"/>
    </source>
</evidence>
<dbReference type="RefSeq" id="WP_194049516.1">
    <property type="nucleotide sequence ID" value="NZ_CP063373.1"/>
</dbReference>
<organism evidence="1 2">
    <name type="scientific">Streptomyces ferrugineus</name>
    <dbReference type="NCBI Taxonomy" id="1413221"/>
    <lineage>
        <taxon>Bacteria</taxon>
        <taxon>Bacillati</taxon>
        <taxon>Actinomycetota</taxon>
        <taxon>Actinomycetes</taxon>
        <taxon>Kitasatosporales</taxon>
        <taxon>Streptomycetaceae</taxon>
        <taxon>Streptomyces</taxon>
    </lineage>
</organism>
<dbReference type="EMBL" id="CP063373">
    <property type="protein sequence ID" value="QOV40937.1"/>
    <property type="molecule type" value="Genomic_DNA"/>
</dbReference>
<name>A0A7M2SX14_9ACTN</name>